<dbReference type="AlphaFoldDB" id="A0A834WZ83"/>
<keyword evidence="2" id="KW-1185">Reference proteome</keyword>
<sequence length="104" mass="11998">MLRSESSWHGRSVDHVITICHRQIAVGNRMKPSRITRQKTCCRQVSQTRRFALYSRTGVVLMRPLESSWHGERGSFLNIFRYEKSAGGPQKSLHELRGTDLLSK</sequence>
<dbReference type="EMBL" id="JAAIUW010000004">
    <property type="protein sequence ID" value="KAF7834955.1"/>
    <property type="molecule type" value="Genomic_DNA"/>
</dbReference>
<protein>
    <submittedName>
        <fullName evidence="1">Uncharacterized protein</fullName>
    </submittedName>
</protein>
<name>A0A834WZ83_9FABA</name>
<gene>
    <name evidence="1" type="ORF">G2W53_009814</name>
</gene>
<evidence type="ECO:0000313" key="1">
    <source>
        <dbReference type="EMBL" id="KAF7834955.1"/>
    </source>
</evidence>
<proteinExistence type="predicted"/>
<comment type="caution">
    <text evidence="1">The sequence shown here is derived from an EMBL/GenBank/DDBJ whole genome shotgun (WGS) entry which is preliminary data.</text>
</comment>
<organism evidence="1 2">
    <name type="scientific">Senna tora</name>
    <dbReference type="NCBI Taxonomy" id="362788"/>
    <lineage>
        <taxon>Eukaryota</taxon>
        <taxon>Viridiplantae</taxon>
        <taxon>Streptophyta</taxon>
        <taxon>Embryophyta</taxon>
        <taxon>Tracheophyta</taxon>
        <taxon>Spermatophyta</taxon>
        <taxon>Magnoliopsida</taxon>
        <taxon>eudicotyledons</taxon>
        <taxon>Gunneridae</taxon>
        <taxon>Pentapetalae</taxon>
        <taxon>rosids</taxon>
        <taxon>fabids</taxon>
        <taxon>Fabales</taxon>
        <taxon>Fabaceae</taxon>
        <taxon>Caesalpinioideae</taxon>
        <taxon>Cassia clade</taxon>
        <taxon>Senna</taxon>
    </lineage>
</organism>
<dbReference type="Proteomes" id="UP000634136">
    <property type="component" value="Unassembled WGS sequence"/>
</dbReference>
<evidence type="ECO:0000313" key="2">
    <source>
        <dbReference type="Proteomes" id="UP000634136"/>
    </source>
</evidence>
<reference evidence="1" key="1">
    <citation type="submission" date="2020-09" db="EMBL/GenBank/DDBJ databases">
        <title>Genome-Enabled Discovery of Anthraquinone Biosynthesis in Senna tora.</title>
        <authorList>
            <person name="Kang S.-H."/>
            <person name="Pandey R.P."/>
            <person name="Lee C.-M."/>
            <person name="Sim J.-S."/>
            <person name="Jeong J.-T."/>
            <person name="Choi B.-S."/>
            <person name="Jung M."/>
            <person name="Ginzburg D."/>
            <person name="Zhao K."/>
            <person name="Won S.Y."/>
            <person name="Oh T.-J."/>
            <person name="Yu Y."/>
            <person name="Kim N.-H."/>
            <person name="Lee O.R."/>
            <person name="Lee T.-H."/>
            <person name="Bashyal P."/>
            <person name="Kim T.-S."/>
            <person name="Lee W.-H."/>
            <person name="Kawkins C."/>
            <person name="Kim C.-K."/>
            <person name="Kim J.S."/>
            <person name="Ahn B.O."/>
            <person name="Rhee S.Y."/>
            <person name="Sohng J.K."/>
        </authorList>
    </citation>
    <scope>NUCLEOTIDE SEQUENCE</scope>
    <source>
        <tissue evidence="1">Leaf</tissue>
    </source>
</reference>
<accession>A0A834WZ83</accession>